<protein>
    <submittedName>
        <fullName evidence="1">Uncharacterized protein</fullName>
    </submittedName>
</protein>
<evidence type="ECO:0000313" key="2">
    <source>
        <dbReference type="Proteomes" id="UP001150941"/>
    </source>
</evidence>
<dbReference type="EMBL" id="JAPQKS010000008">
    <property type="protein sequence ID" value="KAJ5216878.1"/>
    <property type="molecule type" value="Genomic_DNA"/>
</dbReference>
<reference evidence="1" key="1">
    <citation type="submission" date="2022-11" db="EMBL/GenBank/DDBJ databases">
        <authorList>
            <person name="Petersen C."/>
        </authorList>
    </citation>
    <scope>NUCLEOTIDE SEQUENCE</scope>
    <source>
        <strain evidence="1">IBT 19713</strain>
    </source>
</reference>
<dbReference type="AlphaFoldDB" id="A0A9W9NDI7"/>
<accession>A0A9W9NDI7</accession>
<evidence type="ECO:0000313" key="1">
    <source>
        <dbReference type="EMBL" id="KAJ5216878.1"/>
    </source>
</evidence>
<organism evidence="1 2">
    <name type="scientific">Penicillium chermesinum</name>
    <dbReference type="NCBI Taxonomy" id="63820"/>
    <lineage>
        <taxon>Eukaryota</taxon>
        <taxon>Fungi</taxon>
        <taxon>Dikarya</taxon>
        <taxon>Ascomycota</taxon>
        <taxon>Pezizomycotina</taxon>
        <taxon>Eurotiomycetes</taxon>
        <taxon>Eurotiomycetidae</taxon>
        <taxon>Eurotiales</taxon>
        <taxon>Aspergillaceae</taxon>
        <taxon>Penicillium</taxon>
    </lineage>
</organism>
<sequence>MDLVFNGSRPETSFQSFSGFARKIFEKPGVVNMPWAKCLKGFLKDGQYDGQNLEGGVARAAGFQPSDLQR</sequence>
<dbReference type="Proteomes" id="UP001150941">
    <property type="component" value="Unassembled WGS sequence"/>
</dbReference>
<name>A0A9W9NDI7_9EURO</name>
<comment type="caution">
    <text evidence="1">The sequence shown here is derived from an EMBL/GenBank/DDBJ whole genome shotgun (WGS) entry which is preliminary data.</text>
</comment>
<reference evidence="1" key="2">
    <citation type="journal article" date="2023" name="IMA Fungus">
        <title>Comparative genomic study of the Penicillium genus elucidates a diverse pangenome and 15 lateral gene transfer events.</title>
        <authorList>
            <person name="Petersen C."/>
            <person name="Sorensen T."/>
            <person name="Nielsen M.R."/>
            <person name="Sondergaard T.E."/>
            <person name="Sorensen J.L."/>
            <person name="Fitzpatrick D.A."/>
            <person name="Frisvad J.C."/>
            <person name="Nielsen K.L."/>
        </authorList>
    </citation>
    <scope>NUCLEOTIDE SEQUENCE</scope>
    <source>
        <strain evidence="1">IBT 19713</strain>
    </source>
</reference>
<gene>
    <name evidence="1" type="ORF">N7468_009886</name>
</gene>
<proteinExistence type="predicted"/>
<dbReference type="GeneID" id="83206485"/>
<dbReference type="OrthoDB" id="194358at2759"/>
<dbReference type="RefSeq" id="XP_058325749.1">
    <property type="nucleotide sequence ID" value="XM_058479181.1"/>
</dbReference>
<keyword evidence="2" id="KW-1185">Reference proteome</keyword>